<evidence type="ECO:0000256" key="6">
    <source>
        <dbReference type="SAM" id="MobiDB-lite"/>
    </source>
</evidence>
<dbReference type="PANTHER" id="PTHR47338">
    <property type="entry name" value="ZN(II)2CYS6 TRANSCRIPTION FACTOR (EUROFUNG)-RELATED"/>
    <property type="match status" value="1"/>
</dbReference>
<dbReference type="GO" id="GO:0000981">
    <property type="term" value="F:DNA-binding transcription factor activity, RNA polymerase II-specific"/>
    <property type="evidence" value="ECO:0007669"/>
    <property type="project" value="InterPro"/>
</dbReference>
<dbReference type="GO" id="GO:0005634">
    <property type="term" value="C:nucleus"/>
    <property type="evidence" value="ECO:0007669"/>
    <property type="project" value="UniProtKB-SubCell"/>
</dbReference>
<sequence>MSFLLSNDGMPNKRRRSSVQDDSGPSDNSIDSPQSQVEATRLVLFLFACINLVIPDEVLVFLPVLRKFTQLPPNTVLRSILKTYFQFCQSQPYVYSSPEHFYRKLDSGFLPDFLLMAMTAMAIRFSDDPFFEGRRVESAESYARTAWNEIFDKSFSEDYLLDVHTVQATNMLAVVDFTASRQKLAWVKIGLAVRFAQSLQLNKEPSNQTSPEEQDERRKTFWSVYLLDRLVSCGTNRPPTLADTDCTVLLPSSAVSYRENGSLPDLRALNDMSWNGSTENLDCFAQTILMASALGRVERHTLQHQSGNDRFPPWDSRSDFAAIYSTLLNFEAHSDITRVSFSTTIRRYVRPNGTLDHQGAGHFVFSNILYHMNQCLLHHPFLLRKRLEPRKSRISPSFLREALRRSREHAYQLTVSLRIVQKQGLTLSSFYAYATMVAGSIHQLFVNHCDEWLQKSAQQMLDYSLEFLDKGQGTWDHYPRVATALRSFKPDPSSARALVTINSSQVDDSTLDIIWSLLDYGWLSDQARPSALEVTGHTDLAQSSTGDGAMDVNLMAQTYDLVGDFDIDSSITAQNQISLDYLAFVDNPEGQWPAVEDELNFSNEIILPSPWTPHFVE</sequence>
<dbReference type="GO" id="GO:0003677">
    <property type="term" value="F:DNA binding"/>
    <property type="evidence" value="ECO:0007669"/>
    <property type="project" value="InterPro"/>
</dbReference>
<gene>
    <name evidence="8" type="ORF">LTR84_005137</name>
</gene>
<evidence type="ECO:0000313" key="9">
    <source>
        <dbReference type="Proteomes" id="UP001358417"/>
    </source>
</evidence>
<reference evidence="8 9" key="1">
    <citation type="submission" date="2023-08" db="EMBL/GenBank/DDBJ databases">
        <title>Black Yeasts Isolated from many extreme environments.</title>
        <authorList>
            <person name="Coleine C."/>
            <person name="Stajich J.E."/>
            <person name="Selbmann L."/>
        </authorList>
    </citation>
    <scope>NUCLEOTIDE SEQUENCE [LARGE SCALE GENOMIC DNA]</scope>
    <source>
        <strain evidence="8 9">CCFEE 5792</strain>
    </source>
</reference>
<evidence type="ECO:0000256" key="2">
    <source>
        <dbReference type="ARBA" id="ARBA00022723"/>
    </source>
</evidence>
<organism evidence="8 9">
    <name type="scientific">Exophiala bonariae</name>
    <dbReference type="NCBI Taxonomy" id="1690606"/>
    <lineage>
        <taxon>Eukaryota</taxon>
        <taxon>Fungi</taxon>
        <taxon>Dikarya</taxon>
        <taxon>Ascomycota</taxon>
        <taxon>Pezizomycotina</taxon>
        <taxon>Eurotiomycetes</taxon>
        <taxon>Chaetothyriomycetidae</taxon>
        <taxon>Chaetothyriales</taxon>
        <taxon>Herpotrichiellaceae</taxon>
        <taxon>Exophiala</taxon>
    </lineage>
</organism>
<dbReference type="GO" id="GO:0006351">
    <property type="term" value="P:DNA-templated transcription"/>
    <property type="evidence" value="ECO:0007669"/>
    <property type="project" value="InterPro"/>
</dbReference>
<evidence type="ECO:0000256" key="3">
    <source>
        <dbReference type="ARBA" id="ARBA00023015"/>
    </source>
</evidence>
<evidence type="ECO:0000256" key="4">
    <source>
        <dbReference type="ARBA" id="ARBA00023163"/>
    </source>
</evidence>
<accession>A0AAV9NQL8</accession>
<dbReference type="InterPro" id="IPR007219">
    <property type="entry name" value="XnlR_reg_dom"/>
</dbReference>
<dbReference type="AlphaFoldDB" id="A0AAV9NQL8"/>
<keyword evidence="5" id="KW-0539">Nucleus</keyword>
<dbReference type="Pfam" id="PF04082">
    <property type="entry name" value="Fungal_trans"/>
    <property type="match status" value="1"/>
</dbReference>
<dbReference type="InterPro" id="IPR050815">
    <property type="entry name" value="TF_fung"/>
</dbReference>
<keyword evidence="2" id="KW-0479">Metal-binding</keyword>
<keyword evidence="9" id="KW-1185">Reference proteome</keyword>
<dbReference type="CDD" id="cd12148">
    <property type="entry name" value="fungal_TF_MHR"/>
    <property type="match status" value="1"/>
</dbReference>
<evidence type="ECO:0000313" key="8">
    <source>
        <dbReference type="EMBL" id="KAK5063061.1"/>
    </source>
</evidence>
<dbReference type="Proteomes" id="UP001358417">
    <property type="component" value="Unassembled WGS sequence"/>
</dbReference>
<feature type="domain" description="Xylanolytic transcriptional activator regulatory" evidence="7">
    <location>
        <begin position="185"/>
        <end position="257"/>
    </location>
</feature>
<evidence type="ECO:0000259" key="7">
    <source>
        <dbReference type="SMART" id="SM00906"/>
    </source>
</evidence>
<evidence type="ECO:0000256" key="1">
    <source>
        <dbReference type="ARBA" id="ARBA00004123"/>
    </source>
</evidence>
<dbReference type="GeneID" id="89973315"/>
<evidence type="ECO:0000256" key="5">
    <source>
        <dbReference type="ARBA" id="ARBA00023242"/>
    </source>
</evidence>
<keyword evidence="3" id="KW-0805">Transcription regulation</keyword>
<dbReference type="GO" id="GO:0008270">
    <property type="term" value="F:zinc ion binding"/>
    <property type="evidence" value="ECO:0007669"/>
    <property type="project" value="InterPro"/>
</dbReference>
<dbReference type="SMART" id="SM00906">
    <property type="entry name" value="Fungal_trans"/>
    <property type="match status" value="1"/>
</dbReference>
<protein>
    <recommendedName>
        <fullName evidence="7">Xylanolytic transcriptional activator regulatory domain-containing protein</fullName>
    </recommendedName>
</protein>
<name>A0AAV9NQL8_9EURO</name>
<keyword evidence="4" id="KW-0804">Transcription</keyword>
<feature type="region of interest" description="Disordered" evidence="6">
    <location>
        <begin position="1"/>
        <end position="33"/>
    </location>
</feature>
<comment type="caution">
    <text evidence="8">The sequence shown here is derived from an EMBL/GenBank/DDBJ whole genome shotgun (WGS) entry which is preliminary data.</text>
</comment>
<dbReference type="RefSeq" id="XP_064711333.1">
    <property type="nucleotide sequence ID" value="XM_064848709.1"/>
</dbReference>
<dbReference type="PANTHER" id="PTHR47338:SF4">
    <property type="entry name" value="ZN(II)2CYS6 TRANSCRIPTION FACTOR (EUROFUNG)"/>
    <property type="match status" value="1"/>
</dbReference>
<dbReference type="EMBL" id="JAVRRD010000002">
    <property type="protein sequence ID" value="KAK5063061.1"/>
    <property type="molecule type" value="Genomic_DNA"/>
</dbReference>
<feature type="compositionally biased region" description="Polar residues" evidence="6">
    <location>
        <begin position="20"/>
        <end position="33"/>
    </location>
</feature>
<comment type="subcellular location">
    <subcellularLocation>
        <location evidence="1">Nucleus</location>
    </subcellularLocation>
</comment>
<proteinExistence type="predicted"/>